<dbReference type="EnsemblPlants" id="Solyc05g018255.1.1">
    <property type="protein sequence ID" value="Solyc05g018255.1.1"/>
    <property type="gene ID" value="Solyc05g018255.1"/>
</dbReference>
<name>A0A3Q7GH65_SOLLC</name>
<dbReference type="PANTHER" id="PTHR11439:SF498">
    <property type="entry name" value="DNAK FAMILY PROTEIN"/>
    <property type="match status" value="1"/>
</dbReference>
<evidence type="ECO:0000313" key="4">
    <source>
        <dbReference type="Proteomes" id="UP000004994"/>
    </source>
</evidence>
<dbReference type="InParanoid" id="A0A3Q7GH65"/>
<feature type="domain" description="Reverse transcriptase Ty1/copia-type" evidence="2">
    <location>
        <begin position="179"/>
        <end position="228"/>
    </location>
</feature>
<reference evidence="3" key="1">
    <citation type="journal article" date="2012" name="Nature">
        <title>The tomato genome sequence provides insights into fleshy fruit evolution.</title>
        <authorList>
            <consortium name="Tomato Genome Consortium"/>
        </authorList>
    </citation>
    <scope>NUCLEOTIDE SEQUENCE [LARGE SCALE GENOMIC DNA]</scope>
    <source>
        <strain evidence="3">cv. Heinz 1706</strain>
    </source>
</reference>
<dbReference type="Proteomes" id="UP000004994">
    <property type="component" value="Chromosome 5"/>
</dbReference>
<dbReference type="AlphaFoldDB" id="A0A3Q7GH65"/>
<feature type="region of interest" description="Disordered" evidence="1">
    <location>
        <begin position="63"/>
        <end position="90"/>
    </location>
</feature>
<proteinExistence type="predicted"/>
<dbReference type="InterPro" id="IPR013103">
    <property type="entry name" value="RVT_2"/>
</dbReference>
<keyword evidence="4" id="KW-1185">Reference proteome</keyword>
<dbReference type="Gramene" id="Solyc05g018255.1.1">
    <property type="protein sequence ID" value="Solyc05g018255.1.1"/>
    <property type="gene ID" value="Solyc05g018255.1"/>
</dbReference>
<sequence length="378" mass="42122">MYVPRLSFRDERLAGIRFGNSSFFFHTRDIAFDETTFSFALTHTNQQPTTSTPPVQQADFPVAVSTSSSDPTTVSNTQQNSSTPQQSAPITTVPPIEVLPVPPPACASNRVRHPPGYLSKYVCQFATHVFSVTCPTTSPRSGTRFPITNYVHYEKLHDRYRDFLAAISATNIPRSFRDALKDLGPLKYFLGIECARSSTSLVLCQRKYALEILQEAGLTDCKPASTPLPPGHGLAMSTSAPIRDPSKYRRLVGRLIYLTITHPNLAYSVHLLSHFMHEPRVGHLNAAMRVLRYLKGHPDSAYSWLPWSRDYLNSEIGCSNIQPTPEEIASLGLPDHNYVPLNPPVSSIQDNDDVHPKEIPGFEDFTTKSPDILLKRTS</sequence>
<organism evidence="3">
    <name type="scientific">Solanum lycopersicum</name>
    <name type="common">Tomato</name>
    <name type="synonym">Lycopersicon esculentum</name>
    <dbReference type="NCBI Taxonomy" id="4081"/>
    <lineage>
        <taxon>Eukaryota</taxon>
        <taxon>Viridiplantae</taxon>
        <taxon>Streptophyta</taxon>
        <taxon>Embryophyta</taxon>
        <taxon>Tracheophyta</taxon>
        <taxon>Spermatophyta</taxon>
        <taxon>Magnoliopsida</taxon>
        <taxon>eudicotyledons</taxon>
        <taxon>Gunneridae</taxon>
        <taxon>Pentapetalae</taxon>
        <taxon>asterids</taxon>
        <taxon>lamiids</taxon>
        <taxon>Solanales</taxon>
        <taxon>Solanaceae</taxon>
        <taxon>Solanoideae</taxon>
        <taxon>Solaneae</taxon>
        <taxon>Solanum</taxon>
        <taxon>Solanum subgen. Lycopersicon</taxon>
    </lineage>
</organism>
<evidence type="ECO:0000313" key="3">
    <source>
        <dbReference type="EnsemblPlants" id="Solyc05g018255.1.1"/>
    </source>
</evidence>
<evidence type="ECO:0000259" key="2">
    <source>
        <dbReference type="Pfam" id="PF07727"/>
    </source>
</evidence>
<accession>A0A3Q7GH65</accession>
<protein>
    <recommendedName>
        <fullName evidence="2">Reverse transcriptase Ty1/copia-type domain-containing protein</fullName>
    </recommendedName>
</protein>
<dbReference type="PANTHER" id="PTHR11439">
    <property type="entry name" value="GAG-POL-RELATED RETROTRANSPOSON"/>
    <property type="match status" value="1"/>
</dbReference>
<dbReference type="STRING" id="4081.A0A3Q7GH65"/>
<evidence type="ECO:0000256" key="1">
    <source>
        <dbReference type="SAM" id="MobiDB-lite"/>
    </source>
</evidence>
<dbReference type="Pfam" id="PF07727">
    <property type="entry name" value="RVT_2"/>
    <property type="match status" value="1"/>
</dbReference>
<reference evidence="3" key="2">
    <citation type="submission" date="2019-01" db="UniProtKB">
        <authorList>
            <consortium name="EnsemblPlants"/>
        </authorList>
    </citation>
    <scope>IDENTIFICATION</scope>
    <source>
        <strain evidence="3">cv. Heinz 1706</strain>
    </source>
</reference>